<evidence type="ECO:0000256" key="6">
    <source>
        <dbReference type="ARBA" id="ARBA00023136"/>
    </source>
</evidence>
<evidence type="ECO:0000313" key="9">
    <source>
        <dbReference type="EMBL" id="GAT32435.1"/>
    </source>
</evidence>
<dbReference type="GO" id="GO:0015297">
    <property type="term" value="F:antiporter activity"/>
    <property type="evidence" value="ECO:0007669"/>
    <property type="project" value="InterPro"/>
</dbReference>
<feature type="transmembrane region" description="Helical" evidence="7">
    <location>
        <begin position="205"/>
        <end position="223"/>
    </location>
</feature>
<keyword evidence="10" id="KW-1185">Reference proteome</keyword>
<evidence type="ECO:0000256" key="3">
    <source>
        <dbReference type="ARBA" id="ARBA00022692"/>
    </source>
</evidence>
<keyword evidence="3 7" id="KW-0812">Transmembrane</keyword>
<evidence type="ECO:0000256" key="1">
    <source>
        <dbReference type="ARBA" id="ARBA00004141"/>
    </source>
</evidence>
<feature type="transmembrane region" description="Helical" evidence="7">
    <location>
        <begin position="169"/>
        <end position="193"/>
    </location>
</feature>
<comment type="subcellular location">
    <subcellularLocation>
        <location evidence="1">Membrane</location>
        <topology evidence="1">Multi-pass membrane protein</topology>
    </subcellularLocation>
</comment>
<dbReference type="Pfam" id="PF00999">
    <property type="entry name" value="Na_H_Exchanger"/>
    <property type="match status" value="1"/>
</dbReference>
<dbReference type="InParanoid" id="A0A146G3P2"/>
<evidence type="ECO:0000259" key="8">
    <source>
        <dbReference type="Pfam" id="PF00999"/>
    </source>
</evidence>
<feature type="transmembrane region" description="Helical" evidence="7">
    <location>
        <begin position="289"/>
        <end position="307"/>
    </location>
</feature>
<evidence type="ECO:0000256" key="5">
    <source>
        <dbReference type="ARBA" id="ARBA00023065"/>
    </source>
</evidence>
<proteinExistence type="predicted"/>
<feature type="transmembrane region" description="Helical" evidence="7">
    <location>
        <begin position="379"/>
        <end position="403"/>
    </location>
</feature>
<keyword evidence="5" id="KW-0406">Ion transport</keyword>
<feature type="transmembrane region" description="Helical" evidence="7">
    <location>
        <begin position="68"/>
        <end position="89"/>
    </location>
</feature>
<dbReference type="AlphaFoldDB" id="A0A146G3P2"/>
<dbReference type="OrthoDB" id="9793589at2"/>
<gene>
    <name evidence="9" type="ORF">TSACC_2833</name>
</gene>
<name>A0A146G3P2_TERSA</name>
<dbReference type="InterPro" id="IPR050794">
    <property type="entry name" value="CPA2_transporter"/>
</dbReference>
<comment type="caution">
    <text evidence="9">The sequence shown here is derived from an EMBL/GenBank/DDBJ whole genome shotgun (WGS) entry which is preliminary data.</text>
</comment>
<organism evidence="9 10">
    <name type="scientific">Terrimicrobium sacchariphilum</name>
    <dbReference type="NCBI Taxonomy" id="690879"/>
    <lineage>
        <taxon>Bacteria</taxon>
        <taxon>Pseudomonadati</taxon>
        <taxon>Verrucomicrobiota</taxon>
        <taxon>Terrimicrobiia</taxon>
        <taxon>Terrimicrobiales</taxon>
        <taxon>Terrimicrobiaceae</taxon>
        <taxon>Terrimicrobium</taxon>
    </lineage>
</organism>
<evidence type="ECO:0000256" key="7">
    <source>
        <dbReference type="SAM" id="Phobius"/>
    </source>
</evidence>
<protein>
    <submittedName>
        <fullName evidence="9">KeF-type K+ transport system, membrane component KeFB</fullName>
    </submittedName>
</protein>
<dbReference type="EMBL" id="BDCO01000002">
    <property type="protein sequence ID" value="GAT32435.1"/>
    <property type="molecule type" value="Genomic_DNA"/>
</dbReference>
<sequence>MTPELLLQLLLAISVILGLARIVGALFVRCGQPAVVGEMVAGILLGPSFLGWVAPQVAAGVIPAAVKPFLYVLAEIGLIYFMFLVGLDVNLKVLRGKMSRALGISLSGVVVPFLLSFALCLVVMPFNAERGVSYVSLAVFIGAALSVTAFPVLARMLSDLGIARTRLGSMAIACASVDDICAWSLLAVAIAVVKLHNIDSAIPTFVGIVLFAAAMLTIGRWLAGWLMRRFAGSSGSVTPGVFTAVFVTVLLSAYATQRIGIDVIFGGFLVGVIVPRDNEAVTASLREKTHDFVSLFLLPIFFAYSGLNTNIGLLGSWQAAGVCVLVILVATLGKYGGVLVAARTLGGMPPREASALGWLMNTRGLTELVILNVGLQLGVISPAVFTMFVLMALATTFFSPIILERVYPTRLIRAED</sequence>
<dbReference type="GO" id="GO:0016020">
    <property type="term" value="C:membrane"/>
    <property type="evidence" value="ECO:0007669"/>
    <property type="project" value="UniProtKB-SubCell"/>
</dbReference>
<evidence type="ECO:0000256" key="2">
    <source>
        <dbReference type="ARBA" id="ARBA00022448"/>
    </source>
</evidence>
<reference evidence="10" key="1">
    <citation type="journal article" date="2017" name="Genome Announc.">
        <title>Draft Genome Sequence of Terrimicrobium sacchariphilum NM-5T, a Facultative Anaerobic Soil Bacterium of the Class Spartobacteria.</title>
        <authorList>
            <person name="Qiu Y.L."/>
            <person name="Tourlousse D.M."/>
            <person name="Matsuura N."/>
            <person name="Ohashi A."/>
            <person name="Sekiguchi Y."/>
        </authorList>
    </citation>
    <scope>NUCLEOTIDE SEQUENCE [LARGE SCALE GENOMIC DNA]</scope>
    <source>
        <strain evidence="10">NM-5</strain>
    </source>
</reference>
<dbReference type="GO" id="GO:1902600">
    <property type="term" value="P:proton transmembrane transport"/>
    <property type="evidence" value="ECO:0007669"/>
    <property type="project" value="InterPro"/>
</dbReference>
<dbReference type="Proteomes" id="UP000076023">
    <property type="component" value="Unassembled WGS sequence"/>
</dbReference>
<feature type="transmembrane region" description="Helical" evidence="7">
    <location>
        <begin position="319"/>
        <end position="341"/>
    </location>
</feature>
<accession>A0A146G3P2</accession>
<dbReference type="PANTHER" id="PTHR32468:SF0">
    <property type="entry name" value="K(+)_H(+) ANTIPORTER 1"/>
    <property type="match status" value="1"/>
</dbReference>
<evidence type="ECO:0000313" key="10">
    <source>
        <dbReference type="Proteomes" id="UP000076023"/>
    </source>
</evidence>
<dbReference type="Gene3D" id="1.20.1530.20">
    <property type="match status" value="1"/>
</dbReference>
<feature type="domain" description="Cation/H+ exchanger transmembrane" evidence="8">
    <location>
        <begin position="20"/>
        <end position="404"/>
    </location>
</feature>
<feature type="transmembrane region" description="Helical" evidence="7">
    <location>
        <begin position="40"/>
        <end position="62"/>
    </location>
</feature>
<feature type="transmembrane region" description="Helical" evidence="7">
    <location>
        <begin position="132"/>
        <end position="157"/>
    </location>
</feature>
<feature type="transmembrane region" description="Helical" evidence="7">
    <location>
        <begin position="6"/>
        <end position="28"/>
    </location>
</feature>
<feature type="transmembrane region" description="Helical" evidence="7">
    <location>
        <begin position="235"/>
        <end position="253"/>
    </location>
</feature>
<dbReference type="InterPro" id="IPR038770">
    <property type="entry name" value="Na+/solute_symporter_sf"/>
</dbReference>
<dbReference type="STRING" id="690879.TSACC_2833"/>
<keyword evidence="4 7" id="KW-1133">Transmembrane helix</keyword>
<dbReference type="PANTHER" id="PTHR32468">
    <property type="entry name" value="CATION/H + ANTIPORTER"/>
    <property type="match status" value="1"/>
</dbReference>
<feature type="transmembrane region" description="Helical" evidence="7">
    <location>
        <begin position="101"/>
        <end position="126"/>
    </location>
</feature>
<dbReference type="InterPro" id="IPR006153">
    <property type="entry name" value="Cation/H_exchanger_TM"/>
</dbReference>
<dbReference type="RefSeq" id="WP_075078267.1">
    <property type="nucleotide sequence ID" value="NZ_BDCO01000002.1"/>
</dbReference>
<keyword evidence="6 7" id="KW-0472">Membrane</keyword>
<keyword evidence="2" id="KW-0813">Transport</keyword>
<evidence type="ECO:0000256" key="4">
    <source>
        <dbReference type="ARBA" id="ARBA00022989"/>
    </source>
</evidence>
<feature type="transmembrane region" description="Helical" evidence="7">
    <location>
        <begin position="259"/>
        <end position="277"/>
    </location>
</feature>